<keyword evidence="2" id="KW-1185">Reference proteome</keyword>
<name>A0A154PMB0_DUFNO</name>
<accession>A0A154PMB0</accession>
<dbReference type="Proteomes" id="UP000076502">
    <property type="component" value="Unassembled WGS sequence"/>
</dbReference>
<evidence type="ECO:0000313" key="1">
    <source>
        <dbReference type="EMBL" id="KZC12360.1"/>
    </source>
</evidence>
<protein>
    <submittedName>
        <fullName evidence="1">Uncharacterized protein</fullName>
    </submittedName>
</protein>
<proteinExistence type="predicted"/>
<gene>
    <name evidence="1" type="ORF">WN55_04064</name>
</gene>
<reference evidence="1 2" key="1">
    <citation type="submission" date="2015-07" db="EMBL/GenBank/DDBJ databases">
        <title>The genome of Dufourea novaeangliae.</title>
        <authorList>
            <person name="Pan H."/>
            <person name="Kapheim K."/>
        </authorList>
    </citation>
    <scope>NUCLEOTIDE SEQUENCE [LARGE SCALE GENOMIC DNA]</scope>
    <source>
        <strain evidence="1">0120121106</strain>
        <tissue evidence="1">Whole body</tissue>
    </source>
</reference>
<dbReference type="AlphaFoldDB" id="A0A154PMB0"/>
<dbReference type="EMBL" id="KQ434947">
    <property type="protein sequence ID" value="KZC12360.1"/>
    <property type="molecule type" value="Genomic_DNA"/>
</dbReference>
<evidence type="ECO:0000313" key="2">
    <source>
        <dbReference type="Proteomes" id="UP000076502"/>
    </source>
</evidence>
<organism evidence="1 2">
    <name type="scientific">Dufourea novaeangliae</name>
    <name type="common">Sweat bee</name>
    <dbReference type="NCBI Taxonomy" id="178035"/>
    <lineage>
        <taxon>Eukaryota</taxon>
        <taxon>Metazoa</taxon>
        <taxon>Ecdysozoa</taxon>
        <taxon>Arthropoda</taxon>
        <taxon>Hexapoda</taxon>
        <taxon>Insecta</taxon>
        <taxon>Pterygota</taxon>
        <taxon>Neoptera</taxon>
        <taxon>Endopterygota</taxon>
        <taxon>Hymenoptera</taxon>
        <taxon>Apocrita</taxon>
        <taxon>Aculeata</taxon>
        <taxon>Apoidea</taxon>
        <taxon>Anthophila</taxon>
        <taxon>Halictidae</taxon>
        <taxon>Rophitinae</taxon>
        <taxon>Dufourea</taxon>
    </lineage>
</organism>
<sequence>MDCLNLIPVMYVLACYTKNDSHRNFTVSVGTYDGETVFLKQQFVYMILR</sequence>